<proteinExistence type="predicted"/>
<dbReference type="GO" id="GO:0006897">
    <property type="term" value="P:endocytosis"/>
    <property type="evidence" value="ECO:0007669"/>
    <property type="project" value="TreeGrafter"/>
</dbReference>
<dbReference type="Proteomes" id="UP000759537">
    <property type="component" value="Unassembled WGS sequence"/>
</dbReference>
<dbReference type="InterPro" id="IPR045063">
    <property type="entry name" value="Dynamin_N"/>
</dbReference>
<organism evidence="5 6">
    <name type="scientific">Russula ochroleuca</name>
    <dbReference type="NCBI Taxonomy" id="152965"/>
    <lineage>
        <taxon>Eukaryota</taxon>
        <taxon>Fungi</taxon>
        <taxon>Dikarya</taxon>
        <taxon>Basidiomycota</taxon>
        <taxon>Agaricomycotina</taxon>
        <taxon>Agaricomycetes</taxon>
        <taxon>Russulales</taxon>
        <taxon>Russulaceae</taxon>
        <taxon>Russula</taxon>
    </lineage>
</organism>
<evidence type="ECO:0000256" key="2">
    <source>
        <dbReference type="ARBA" id="ARBA00023134"/>
    </source>
</evidence>
<dbReference type="Gene3D" id="3.40.50.300">
    <property type="entry name" value="P-loop containing nucleotide triphosphate hydrolases"/>
    <property type="match status" value="1"/>
</dbReference>
<dbReference type="SUPFAM" id="SSF52540">
    <property type="entry name" value="P-loop containing nucleoside triphosphate hydrolases"/>
    <property type="match status" value="1"/>
</dbReference>
<dbReference type="PROSITE" id="PS51718">
    <property type="entry name" value="G_DYNAMIN_2"/>
    <property type="match status" value="1"/>
</dbReference>
<dbReference type="InterPro" id="IPR001401">
    <property type="entry name" value="Dynamin_GTPase"/>
</dbReference>
<protein>
    <submittedName>
        <fullName evidence="5">P-loop containing nucleoside triphosphate hydrolase protein</fullName>
    </submittedName>
</protein>
<dbReference type="GO" id="GO:0016020">
    <property type="term" value="C:membrane"/>
    <property type="evidence" value="ECO:0007669"/>
    <property type="project" value="TreeGrafter"/>
</dbReference>
<keyword evidence="2" id="KW-0342">GTP-binding</keyword>
<keyword evidence="5" id="KW-0378">Hydrolase</keyword>
<comment type="caution">
    <text evidence="5">The sequence shown here is derived from an EMBL/GenBank/DDBJ whole genome shotgun (WGS) entry which is preliminary data.</text>
</comment>
<dbReference type="PROSITE" id="PS51388">
    <property type="entry name" value="GED"/>
    <property type="match status" value="1"/>
</dbReference>
<feature type="domain" description="GED" evidence="3">
    <location>
        <begin position="668"/>
        <end position="762"/>
    </location>
</feature>
<dbReference type="GO" id="GO:0016559">
    <property type="term" value="P:peroxisome fission"/>
    <property type="evidence" value="ECO:0007669"/>
    <property type="project" value="TreeGrafter"/>
</dbReference>
<dbReference type="PRINTS" id="PR00195">
    <property type="entry name" value="DYNAMIN"/>
</dbReference>
<evidence type="ECO:0000256" key="1">
    <source>
        <dbReference type="ARBA" id="ARBA00022741"/>
    </source>
</evidence>
<reference evidence="5" key="2">
    <citation type="journal article" date="2020" name="Nat. Commun.">
        <title>Large-scale genome sequencing of mycorrhizal fungi provides insights into the early evolution of symbiotic traits.</title>
        <authorList>
            <person name="Miyauchi S."/>
            <person name="Kiss E."/>
            <person name="Kuo A."/>
            <person name="Drula E."/>
            <person name="Kohler A."/>
            <person name="Sanchez-Garcia M."/>
            <person name="Morin E."/>
            <person name="Andreopoulos B."/>
            <person name="Barry K.W."/>
            <person name="Bonito G."/>
            <person name="Buee M."/>
            <person name="Carver A."/>
            <person name="Chen C."/>
            <person name="Cichocki N."/>
            <person name="Clum A."/>
            <person name="Culley D."/>
            <person name="Crous P.W."/>
            <person name="Fauchery L."/>
            <person name="Girlanda M."/>
            <person name="Hayes R.D."/>
            <person name="Keri Z."/>
            <person name="LaButti K."/>
            <person name="Lipzen A."/>
            <person name="Lombard V."/>
            <person name="Magnuson J."/>
            <person name="Maillard F."/>
            <person name="Murat C."/>
            <person name="Nolan M."/>
            <person name="Ohm R.A."/>
            <person name="Pangilinan J."/>
            <person name="Pereira M.F."/>
            <person name="Perotto S."/>
            <person name="Peter M."/>
            <person name="Pfister S."/>
            <person name="Riley R."/>
            <person name="Sitrit Y."/>
            <person name="Stielow J.B."/>
            <person name="Szollosi G."/>
            <person name="Zifcakova L."/>
            <person name="Stursova M."/>
            <person name="Spatafora J.W."/>
            <person name="Tedersoo L."/>
            <person name="Vaario L.M."/>
            <person name="Yamada A."/>
            <person name="Yan M."/>
            <person name="Wang P."/>
            <person name="Xu J."/>
            <person name="Bruns T."/>
            <person name="Baldrian P."/>
            <person name="Vilgalys R."/>
            <person name="Dunand C."/>
            <person name="Henrissat B."/>
            <person name="Grigoriev I.V."/>
            <person name="Hibbett D."/>
            <person name="Nagy L.G."/>
            <person name="Martin F.M."/>
        </authorList>
    </citation>
    <scope>NUCLEOTIDE SEQUENCE</scope>
    <source>
        <strain evidence="5">Prilba</strain>
    </source>
</reference>
<dbReference type="PANTHER" id="PTHR11566">
    <property type="entry name" value="DYNAMIN"/>
    <property type="match status" value="1"/>
</dbReference>
<dbReference type="GO" id="GO:0000266">
    <property type="term" value="P:mitochondrial fission"/>
    <property type="evidence" value="ECO:0007669"/>
    <property type="project" value="TreeGrafter"/>
</dbReference>
<dbReference type="InterPro" id="IPR022812">
    <property type="entry name" value="Dynamin"/>
</dbReference>
<keyword evidence="6" id="KW-1185">Reference proteome</keyword>
<dbReference type="EMBL" id="WHVB01000004">
    <property type="protein sequence ID" value="KAF8483715.1"/>
    <property type="molecule type" value="Genomic_DNA"/>
</dbReference>
<dbReference type="Pfam" id="PF02212">
    <property type="entry name" value="GED"/>
    <property type="match status" value="1"/>
</dbReference>
<dbReference type="GO" id="GO:0005874">
    <property type="term" value="C:microtubule"/>
    <property type="evidence" value="ECO:0007669"/>
    <property type="project" value="TreeGrafter"/>
</dbReference>
<dbReference type="InterPro" id="IPR003130">
    <property type="entry name" value="GED"/>
</dbReference>
<dbReference type="SMART" id="SM00053">
    <property type="entry name" value="DYNc"/>
    <property type="match status" value="1"/>
</dbReference>
<dbReference type="InterPro" id="IPR030381">
    <property type="entry name" value="G_DYNAMIN_dom"/>
</dbReference>
<dbReference type="CDD" id="cd08771">
    <property type="entry name" value="DLP_1"/>
    <property type="match status" value="1"/>
</dbReference>
<dbReference type="GO" id="GO:0005739">
    <property type="term" value="C:mitochondrion"/>
    <property type="evidence" value="ECO:0007669"/>
    <property type="project" value="TreeGrafter"/>
</dbReference>
<dbReference type="AlphaFoldDB" id="A0A9P5N171"/>
<dbReference type="InterPro" id="IPR027417">
    <property type="entry name" value="P-loop_NTPase"/>
</dbReference>
<sequence>MITLPVEPRLDHLESSTTTTQVDPEVIVGSVENQHTRRRLRLVNNLHDIGLDLDIDLPIIAMIGSQSSGKSSLIHAISGVPLPKAPGEACTRCSVECRLMRGDTWLCRVFLRRVPTSGAASLSELSKEPFGDDITDRVSVEERVLRAQLAILNPKLSAETFLDNNVIFGAPTELSFSSSIVCLEITGPEYSDISFIDLPGLIRNVGTSGNRENIQLIENLAASYISKPNCIILMTITCETDFANQGAYELARTYDPQGLHTVGVLTKPDRSQDTAHRKWVRFIDGDTEPLRRGWYCVKLHDTESQTPQPSLAEAREQEEQWFNKAFVWQGLPQQSRSHLGAKKLVQHLEEILSDLISTAVPDLSQQIQELEEKTARQLELLGKPPSEDSIGDINSLVDRLVNDIKDGMERRGRGSGNLLYLIEDEAVKLKKELRETCPEFRAWRKDSDNKEKIPEIPLPEFLLEDGPLANTGTRNIIYLDDVVDQGARSSPRGLPDGGQREVAEEYLRSFTSKWDGPTKQFVNGAIGLLKGFIQRKIDAQCGHFSYGGLPNHFWGAIDVHLKECLEKTKDATSLLLKLERSGHTRNDRYYHECKDKFLSHFKLQRGLASSDTMLRDLARLASPNATQPHSQFISQINQVKAALSKVGIQHVDTLDLAKLFQPQASDPALEDMARASAGFEVALHRFVDYVPLIVDTELVQGVCQDLADILRKSLRLSEPNAAERCSELLREPFEVREDRERLKQKLRRLALATEELTNFWSL</sequence>
<evidence type="ECO:0000313" key="5">
    <source>
        <dbReference type="EMBL" id="KAF8483715.1"/>
    </source>
</evidence>
<gene>
    <name evidence="5" type="ORF">DFH94DRAFT_321719</name>
</gene>
<dbReference type="InterPro" id="IPR000375">
    <property type="entry name" value="Dynamin_stalk"/>
</dbReference>
<dbReference type="GO" id="GO:0003924">
    <property type="term" value="F:GTPase activity"/>
    <property type="evidence" value="ECO:0007669"/>
    <property type="project" value="InterPro"/>
</dbReference>
<dbReference type="PANTHER" id="PTHR11566:SF21">
    <property type="entry name" value="DYNAMIN RELATED PROTEIN 1, ISOFORM A"/>
    <property type="match status" value="1"/>
</dbReference>
<dbReference type="InterPro" id="IPR020850">
    <property type="entry name" value="GED_dom"/>
</dbReference>
<evidence type="ECO:0000259" key="3">
    <source>
        <dbReference type="PROSITE" id="PS51388"/>
    </source>
</evidence>
<name>A0A9P5N171_9AGAM</name>
<dbReference type="GO" id="GO:0008017">
    <property type="term" value="F:microtubule binding"/>
    <property type="evidence" value="ECO:0007669"/>
    <property type="project" value="TreeGrafter"/>
</dbReference>
<evidence type="ECO:0000259" key="4">
    <source>
        <dbReference type="PROSITE" id="PS51718"/>
    </source>
</evidence>
<dbReference type="GO" id="GO:0048312">
    <property type="term" value="P:intracellular distribution of mitochondria"/>
    <property type="evidence" value="ECO:0007669"/>
    <property type="project" value="TreeGrafter"/>
</dbReference>
<dbReference type="OrthoDB" id="5061070at2759"/>
<evidence type="ECO:0000313" key="6">
    <source>
        <dbReference type="Proteomes" id="UP000759537"/>
    </source>
</evidence>
<dbReference type="GO" id="GO:0005525">
    <property type="term" value="F:GTP binding"/>
    <property type="evidence" value="ECO:0007669"/>
    <property type="project" value="InterPro"/>
</dbReference>
<reference evidence="5" key="1">
    <citation type="submission" date="2019-10" db="EMBL/GenBank/DDBJ databases">
        <authorList>
            <consortium name="DOE Joint Genome Institute"/>
            <person name="Kuo A."/>
            <person name="Miyauchi S."/>
            <person name="Kiss E."/>
            <person name="Drula E."/>
            <person name="Kohler A."/>
            <person name="Sanchez-Garcia M."/>
            <person name="Andreopoulos B."/>
            <person name="Barry K.W."/>
            <person name="Bonito G."/>
            <person name="Buee M."/>
            <person name="Carver A."/>
            <person name="Chen C."/>
            <person name="Cichocki N."/>
            <person name="Clum A."/>
            <person name="Culley D."/>
            <person name="Crous P.W."/>
            <person name="Fauchery L."/>
            <person name="Girlanda M."/>
            <person name="Hayes R."/>
            <person name="Keri Z."/>
            <person name="LaButti K."/>
            <person name="Lipzen A."/>
            <person name="Lombard V."/>
            <person name="Magnuson J."/>
            <person name="Maillard F."/>
            <person name="Morin E."/>
            <person name="Murat C."/>
            <person name="Nolan M."/>
            <person name="Ohm R."/>
            <person name="Pangilinan J."/>
            <person name="Pereira M."/>
            <person name="Perotto S."/>
            <person name="Peter M."/>
            <person name="Riley R."/>
            <person name="Sitrit Y."/>
            <person name="Stielow B."/>
            <person name="Szollosi G."/>
            <person name="Zifcakova L."/>
            <person name="Stursova M."/>
            <person name="Spatafora J.W."/>
            <person name="Tedersoo L."/>
            <person name="Vaario L.-M."/>
            <person name="Yamada A."/>
            <person name="Yan M."/>
            <person name="Wang P."/>
            <person name="Xu J."/>
            <person name="Bruns T."/>
            <person name="Baldrian P."/>
            <person name="Vilgalys R."/>
            <person name="Henrissat B."/>
            <person name="Grigoriev I.V."/>
            <person name="Hibbett D."/>
            <person name="Nagy L.G."/>
            <person name="Martin F.M."/>
        </authorList>
    </citation>
    <scope>NUCLEOTIDE SEQUENCE</scope>
    <source>
        <strain evidence="5">Prilba</strain>
    </source>
</reference>
<dbReference type="Pfam" id="PF01031">
    <property type="entry name" value="Dynamin_M"/>
    <property type="match status" value="1"/>
</dbReference>
<accession>A0A9P5N171</accession>
<dbReference type="Pfam" id="PF00350">
    <property type="entry name" value="Dynamin_N"/>
    <property type="match status" value="1"/>
</dbReference>
<keyword evidence="1" id="KW-0547">Nucleotide-binding</keyword>
<feature type="domain" description="Dynamin-type G" evidence="4">
    <location>
        <begin position="54"/>
        <end position="361"/>
    </location>
</feature>
<dbReference type="Gene3D" id="1.20.120.1240">
    <property type="entry name" value="Dynamin, middle domain"/>
    <property type="match status" value="1"/>
</dbReference>